<keyword evidence="5 8" id="KW-0560">Oxidoreductase</keyword>
<keyword evidence="2 5" id="KW-0285">Flavoprotein</keyword>
<feature type="domain" description="Pyridine nucleotide-disulphide oxidoreductase dimerisation" evidence="6">
    <location>
        <begin position="342"/>
        <end position="449"/>
    </location>
</feature>
<evidence type="ECO:0000256" key="3">
    <source>
        <dbReference type="ARBA" id="ARBA00022827"/>
    </source>
</evidence>
<dbReference type="PRINTS" id="PR00411">
    <property type="entry name" value="PNDRDTASEI"/>
</dbReference>
<dbReference type="InterPro" id="IPR006258">
    <property type="entry name" value="Lipoamide_DH"/>
</dbReference>
<keyword evidence="4 5" id="KW-0520">NAD</keyword>
<dbReference type="InterPro" id="IPR016156">
    <property type="entry name" value="FAD/NAD-linked_Rdtase_dimer_sf"/>
</dbReference>
<name>A0A7C2VAG7_9CREN</name>
<feature type="domain" description="FAD/NAD(P)-binding" evidence="7">
    <location>
        <begin position="11"/>
        <end position="319"/>
    </location>
</feature>
<dbReference type="EC" id="1.8.1.4" evidence="5"/>
<dbReference type="Proteomes" id="UP000886076">
    <property type="component" value="Unassembled WGS sequence"/>
</dbReference>
<dbReference type="Pfam" id="PF02852">
    <property type="entry name" value="Pyr_redox_dim"/>
    <property type="match status" value="1"/>
</dbReference>
<reference evidence="8" key="1">
    <citation type="journal article" date="2020" name="mSystems">
        <title>Genome- and Community-Level Interaction Insights into Carbon Utilization and Element Cycling Functions of Hydrothermarchaeota in Hydrothermal Sediment.</title>
        <authorList>
            <person name="Zhou Z."/>
            <person name="Liu Y."/>
            <person name="Xu W."/>
            <person name="Pan J."/>
            <person name="Luo Z.H."/>
            <person name="Li M."/>
        </authorList>
    </citation>
    <scope>NUCLEOTIDE SEQUENCE [LARGE SCALE GENOMIC DNA]</scope>
    <source>
        <strain evidence="8">SpSt-1261</strain>
    </source>
</reference>
<dbReference type="PIRSF" id="PIRSF000350">
    <property type="entry name" value="Mercury_reductase_MerA"/>
    <property type="match status" value="1"/>
</dbReference>
<evidence type="ECO:0000259" key="7">
    <source>
        <dbReference type="Pfam" id="PF07992"/>
    </source>
</evidence>
<evidence type="ECO:0000259" key="6">
    <source>
        <dbReference type="Pfam" id="PF02852"/>
    </source>
</evidence>
<dbReference type="Pfam" id="PF07992">
    <property type="entry name" value="Pyr_redox_2"/>
    <property type="match status" value="1"/>
</dbReference>
<dbReference type="InterPro" id="IPR023753">
    <property type="entry name" value="FAD/NAD-binding_dom"/>
</dbReference>
<dbReference type="GO" id="GO:0050660">
    <property type="term" value="F:flavin adenine dinucleotide binding"/>
    <property type="evidence" value="ECO:0007669"/>
    <property type="project" value="InterPro"/>
</dbReference>
<comment type="cofactor">
    <cofactor evidence="5">
        <name>FAD</name>
        <dbReference type="ChEBI" id="CHEBI:57692"/>
    </cofactor>
    <text evidence="5">Binds 1 FAD per subunit.</text>
</comment>
<evidence type="ECO:0000256" key="2">
    <source>
        <dbReference type="ARBA" id="ARBA00022630"/>
    </source>
</evidence>
<dbReference type="GO" id="GO:0005737">
    <property type="term" value="C:cytoplasm"/>
    <property type="evidence" value="ECO:0007669"/>
    <property type="project" value="UniProtKB-ARBA"/>
</dbReference>
<dbReference type="Gene3D" id="3.50.50.60">
    <property type="entry name" value="FAD/NAD(P)-binding domain"/>
    <property type="match status" value="2"/>
</dbReference>
<dbReference type="GO" id="GO:0004148">
    <property type="term" value="F:dihydrolipoyl dehydrogenase (NADH) activity"/>
    <property type="evidence" value="ECO:0007669"/>
    <property type="project" value="UniProtKB-EC"/>
</dbReference>
<gene>
    <name evidence="8" type="primary">lpdA</name>
    <name evidence="8" type="ORF">ENO39_01520</name>
</gene>
<dbReference type="PANTHER" id="PTHR22912:SF151">
    <property type="entry name" value="DIHYDROLIPOYL DEHYDROGENASE, MITOCHONDRIAL"/>
    <property type="match status" value="1"/>
</dbReference>
<sequence>MKVLSTIKKEFDVAIIGSGTGGYPGAIYLAQKGLKVAVIEENLTGGECTNYGCVPSKAIYQFAESIRTLKNISANSSYEWEKLIEWADNSVKGVRNGIESLFDSYDNIAYFKGKGVLKAKNKISIIEENNSEIDAKNVILATGTDPSKIPVADFDKKGIISNREVFSLKEKPNSMLIVGGGVIGVELANMFSSLGIQTYLVELKERILPFLDKDVSQAIKGYLVEKGVKVMERTSLKGVSKVSENYQVLLSNDEKLEVDKVIISTGRSPKTKNIGLENLGIKIDERGFIKVNEKLETNVSGIYATGDVVGGPLLAHKAIIESISAAKWISENNGFHVDYYSIPQVIFSGLEIAWIGMGENELNSKGINYEKIKLPIYYLAAVRIRNERRSFIKLLLDKENKKIYGIEIVAPHASEVISSYLPLYLNKITIEEASKIAYPHLTVSESIRDIAEYLLGEPIHMIKK</sequence>
<proteinExistence type="inferred from homology"/>
<dbReference type="EMBL" id="DSFH01000026">
    <property type="protein sequence ID" value="HEW63726.1"/>
    <property type="molecule type" value="Genomic_DNA"/>
</dbReference>
<organism evidence="8">
    <name type="scientific">Fervidicoccus fontis</name>
    <dbReference type="NCBI Taxonomy" id="683846"/>
    <lineage>
        <taxon>Archaea</taxon>
        <taxon>Thermoproteota</taxon>
        <taxon>Thermoprotei</taxon>
        <taxon>Fervidicoccales</taxon>
        <taxon>Fervidicoccaceae</taxon>
        <taxon>Fervidicoccus</taxon>
    </lineage>
</organism>
<keyword evidence="3 5" id="KW-0274">FAD</keyword>
<dbReference type="InterPro" id="IPR001100">
    <property type="entry name" value="Pyr_nuc-diS_OxRdtase"/>
</dbReference>
<comment type="similarity">
    <text evidence="1 5">Belongs to the class-I pyridine nucleotide-disulfide oxidoreductase family.</text>
</comment>
<comment type="miscellaneous">
    <text evidence="5">The active site is a redox-active disulfide bond.</text>
</comment>
<dbReference type="AlphaFoldDB" id="A0A7C2VAG7"/>
<dbReference type="NCBIfam" id="TIGR01350">
    <property type="entry name" value="lipoamide_DH"/>
    <property type="match status" value="1"/>
</dbReference>
<keyword evidence="5" id="KW-0676">Redox-active center</keyword>
<evidence type="ECO:0000313" key="8">
    <source>
        <dbReference type="EMBL" id="HEW63726.1"/>
    </source>
</evidence>
<dbReference type="PANTHER" id="PTHR22912">
    <property type="entry name" value="DISULFIDE OXIDOREDUCTASE"/>
    <property type="match status" value="1"/>
</dbReference>
<dbReference type="PRINTS" id="PR00368">
    <property type="entry name" value="FADPNR"/>
</dbReference>
<comment type="catalytic activity">
    <reaction evidence="5">
        <text>N(6)-[(R)-dihydrolipoyl]-L-lysyl-[protein] + NAD(+) = N(6)-[(R)-lipoyl]-L-lysyl-[protein] + NADH + H(+)</text>
        <dbReference type="Rhea" id="RHEA:15045"/>
        <dbReference type="Rhea" id="RHEA-COMP:10474"/>
        <dbReference type="Rhea" id="RHEA-COMP:10475"/>
        <dbReference type="ChEBI" id="CHEBI:15378"/>
        <dbReference type="ChEBI" id="CHEBI:57540"/>
        <dbReference type="ChEBI" id="CHEBI:57945"/>
        <dbReference type="ChEBI" id="CHEBI:83099"/>
        <dbReference type="ChEBI" id="CHEBI:83100"/>
        <dbReference type="EC" id="1.8.1.4"/>
    </reaction>
</comment>
<dbReference type="SUPFAM" id="SSF51905">
    <property type="entry name" value="FAD/NAD(P)-binding domain"/>
    <property type="match status" value="1"/>
</dbReference>
<dbReference type="GO" id="GO:0006103">
    <property type="term" value="P:2-oxoglutarate metabolic process"/>
    <property type="evidence" value="ECO:0007669"/>
    <property type="project" value="TreeGrafter"/>
</dbReference>
<dbReference type="InterPro" id="IPR036188">
    <property type="entry name" value="FAD/NAD-bd_sf"/>
</dbReference>
<dbReference type="InterPro" id="IPR050151">
    <property type="entry name" value="Class-I_Pyr_Nuc-Dis_Oxidored"/>
</dbReference>
<comment type="caution">
    <text evidence="8">The sequence shown here is derived from an EMBL/GenBank/DDBJ whole genome shotgun (WGS) entry which is preliminary data.</text>
</comment>
<dbReference type="Gene3D" id="3.30.390.30">
    <property type="match status" value="1"/>
</dbReference>
<accession>A0A7C2VAG7</accession>
<dbReference type="SUPFAM" id="SSF55424">
    <property type="entry name" value="FAD/NAD-linked reductases, dimerisation (C-terminal) domain"/>
    <property type="match status" value="1"/>
</dbReference>
<protein>
    <recommendedName>
        <fullName evidence="5">Dihydrolipoyl dehydrogenase</fullName>
        <ecNumber evidence="5">1.8.1.4</ecNumber>
    </recommendedName>
</protein>
<evidence type="ECO:0000256" key="1">
    <source>
        <dbReference type="ARBA" id="ARBA00007532"/>
    </source>
</evidence>
<evidence type="ECO:0000256" key="5">
    <source>
        <dbReference type="RuleBase" id="RU003692"/>
    </source>
</evidence>
<dbReference type="InterPro" id="IPR004099">
    <property type="entry name" value="Pyr_nucl-diS_OxRdtase_dimer"/>
</dbReference>
<evidence type="ECO:0000256" key="4">
    <source>
        <dbReference type="ARBA" id="ARBA00023027"/>
    </source>
</evidence>
<dbReference type="RefSeq" id="WP_272985013.1">
    <property type="nucleotide sequence ID" value="NZ_DSFH01000026.1"/>
</dbReference>